<proteinExistence type="predicted"/>
<name>A0A387H432_9ACTN</name>
<keyword evidence="3" id="KW-1185">Reference proteome</keyword>
<gene>
    <name evidence="2" type="ORF">DWB77_00572</name>
</gene>
<feature type="transmembrane region" description="Helical" evidence="1">
    <location>
        <begin position="16"/>
        <end position="33"/>
    </location>
</feature>
<evidence type="ECO:0000313" key="3">
    <source>
        <dbReference type="Proteomes" id="UP000271554"/>
    </source>
</evidence>
<sequence>MPESRCRCLARGPCRWLRLLWVALALGWLIWLLRELKRLCRLAGRDRGRPADGRVPSWAYRRPDPLIYSQQYLQGQGFAVTWDNPDIHVQLASAPGVFVDAHALTPETEYQVVARIWNGSTTAPAPGLPVRVGYLEFGAGTTWHEVGTTKVDVPVKGAVGCPATATVPWRTPAAPGHYCLQVELLWDDDANPDNNMGQSNTDVKPLNSPHAAFTFPVRNDRAERALVTLWCDGYAIPPLESCGASEGEDTRRMRMDRHRAEHWPVPDGWRVEVNPDRLALAPGEQADISVDITAPDGFTGRQAINVNAAIGDGLLGGVTLYVDGTG</sequence>
<organism evidence="2 3">
    <name type="scientific">Streptomyces hundungensis</name>
    <dbReference type="NCBI Taxonomy" id="1077946"/>
    <lineage>
        <taxon>Bacteria</taxon>
        <taxon>Bacillati</taxon>
        <taxon>Actinomycetota</taxon>
        <taxon>Actinomycetes</taxon>
        <taxon>Kitasatosporales</taxon>
        <taxon>Streptomycetaceae</taxon>
        <taxon>Streptomyces</taxon>
    </lineage>
</organism>
<protein>
    <recommendedName>
        <fullName evidence="4">CARDB domain-containing protein</fullName>
    </recommendedName>
</protein>
<accession>A0A387H432</accession>
<evidence type="ECO:0008006" key="4">
    <source>
        <dbReference type="Google" id="ProtNLM"/>
    </source>
</evidence>
<keyword evidence="1" id="KW-1133">Transmembrane helix</keyword>
<evidence type="ECO:0000313" key="2">
    <source>
        <dbReference type="EMBL" id="AYG78465.1"/>
    </source>
</evidence>
<dbReference type="AlphaFoldDB" id="A0A387H432"/>
<evidence type="ECO:0000256" key="1">
    <source>
        <dbReference type="SAM" id="Phobius"/>
    </source>
</evidence>
<dbReference type="Proteomes" id="UP000271554">
    <property type="component" value="Chromosome"/>
</dbReference>
<keyword evidence="1" id="KW-0812">Transmembrane</keyword>
<dbReference type="KEGG" id="shun:DWB77_00572"/>
<keyword evidence="1" id="KW-0472">Membrane</keyword>
<dbReference type="EMBL" id="CP032698">
    <property type="protein sequence ID" value="AYG78465.1"/>
    <property type="molecule type" value="Genomic_DNA"/>
</dbReference>
<reference evidence="2 3" key="1">
    <citation type="submission" date="2018-10" db="EMBL/GenBank/DDBJ databases">
        <title>Relationship between Morphology and Antimicrobial Activity in Streptomyces.</title>
        <authorList>
            <person name="Kang H.J."/>
            <person name="Kim S.B."/>
        </authorList>
    </citation>
    <scope>NUCLEOTIDE SEQUENCE [LARGE SCALE GENOMIC DNA]</scope>
    <source>
        <strain evidence="2 3">BH38</strain>
    </source>
</reference>